<dbReference type="InterPro" id="IPR003607">
    <property type="entry name" value="HD/PDEase_dom"/>
</dbReference>
<dbReference type="Gene3D" id="1.10.1300.10">
    <property type="entry name" value="3'5'-cyclic nucleotide phosphodiesterase, catalytic domain"/>
    <property type="match status" value="1"/>
</dbReference>
<dbReference type="SUPFAM" id="SSF55781">
    <property type="entry name" value="GAF domain-like"/>
    <property type="match status" value="3"/>
</dbReference>
<evidence type="ECO:0000256" key="3">
    <source>
        <dbReference type="ARBA" id="ARBA00022801"/>
    </source>
</evidence>
<dbReference type="eggNOG" id="KOG3689">
    <property type="taxonomic scope" value="Eukaryota"/>
</dbReference>
<dbReference type="InterPro" id="IPR023174">
    <property type="entry name" value="PDEase_CS"/>
</dbReference>
<evidence type="ECO:0000256" key="2">
    <source>
        <dbReference type="ARBA" id="ARBA00022723"/>
    </source>
</evidence>
<dbReference type="PANTHER" id="PTHR11347">
    <property type="entry name" value="CYCLIC NUCLEOTIDE PHOSPHODIESTERASE"/>
    <property type="match status" value="1"/>
</dbReference>
<dbReference type="VEuPathDB" id="TrichDB:TVAGG3_0730410"/>
<feature type="binding site" evidence="6">
    <location>
        <position position="713"/>
    </location>
    <ligand>
        <name>Zn(2+)</name>
        <dbReference type="ChEBI" id="CHEBI:29105"/>
        <label>1</label>
    </ligand>
</feature>
<sequence>MSLGLSSIPLGNMGAAEMTHSNRDMEVSSVNCFPLRPTGSHANIGEKIRRSSKLSIPFGLRGIPSNVTKLPPLNDSDKLKIPKYNSCDTPSDQSQVGVARLQDKLSQTDKFGRLFTQFIQSCYSTELHVAIESTIASITKASNVIFWQDVPSVKQLYSRKLEKSVSYQDGLVGHTYSSRHLVKTDHAQKHSAWTVQSDQQICPNDTPVLLFPLWDFRDNVVAVVEATRPPRDPFFGQDIEEFIEYFTQQFRLYSKWLLPTENPLDLIQDLMVASKLEDFLLDMSEKLINFFKCRFAEIWCFDTKLQMLQCFTTTQKPMELKNSGIVGYCLINECQLNQQNSKWHKAYSPDTDGSQSENILVNVHIDVLSGKKWSLVLRGSQKLPIFTNCDEENSKIILPFLATSIQNCMKINNSTSNTEPRIIQMFEKISKEDNNISILNETLKAITELTKSDRTVLYTNDANNNSYQIIAFEGNMNITNHFVAKDKGIVGRTFNEKKVFNIENASEDKDYDDSLDKKSNYEIKSVLSYPILNNEEDVVAAIQLSNKEDQNQFSQTDIKILSLFSKFISFVVENDQFKTQENNSLQQDDEVSQFISKDEENKFIIPSKLENSKISNIFDLEFYTIDYIGTGLFEIAFKIFNEFGILEKFQISSSLFLKFLLKLRRNYNNPPYHNWTHAIDVLQYVSYEIKLTNSHNHLKSQELLSVLVAALCHDVGHQGFNNAYNINVKTPFGILFKDTSVMETFHCAMAIKILQEDDTNLFYSLNDNDLSNVWSWIIHLILATDMAKHFKLIKEMNDTISSRNLDMESENDRLCCMEMIMKVADISNVSRPFFIADKWCDVLQDEFWRQGDMEKQHELSYSSPLMSREGQNKAKGQIGFYKAVCIPLYSLVARIFPELNKSLDSVNANLKEWERIDAQNSA</sequence>
<feature type="binding site" evidence="5">
    <location>
        <position position="877"/>
    </location>
    <ligand>
        <name>AMP</name>
        <dbReference type="ChEBI" id="CHEBI:456215"/>
    </ligand>
</feature>
<evidence type="ECO:0000313" key="9">
    <source>
        <dbReference type="EMBL" id="EAY02473.1"/>
    </source>
</evidence>
<dbReference type="AlphaFoldDB" id="A2EY05"/>
<dbReference type="OrthoDB" id="546632at2759"/>
<reference evidence="9" key="2">
    <citation type="journal article" date="2007" name="Science">
        <title>Draft genome sequence of the sexually transmitted pathogen Trichomonas vaginalis.</title>
        <authorList>
            <person name="Carlton J.M."/>
            <person name="Hirt R.P."/>
            <person name="Silva J.C."/>
            <person name="Delcher A.L."/>
            <person name="Schatz M."/>
            <person name="Zhao Q."/>
            <person name="Wortman J.R."/>
            <person name="Bidwell S.L."/>
            <person name="Alsmark U.C.M."/>
            <person name="Besteiro S."/>
            <person name="Sicheritz-Ponten T."/>
            <person name="Noel C.J."/>
            <person name="Dacks J.B."/>
            <person name="Foster P.G."/>
            <person name="Simillion C."/>
            <person name="Van de Peer Y."/>
            <person name="Miranda-Saavedra D."/>
            <person name="Barton G.J."/>
            <person name="Westrop G.D."/>
            <person name="Mueller S."/>
            <person name="Dessi D."/>
            <person name="Fiori P.L."/>
            <person name="Ren Q."/>
            <person name="Paulsen I."/>
            <person name="Zhang H."/>
            <person name="Bastida-Corcuera F.D."/>
            <person name="Simoes-Barbosa A."/>
            <person name="Brown M.T."/>
            <person name="Hayes R.D."/>
            <person name="Mukherjee M."/>
            <person name="Okumura C.Y."/>
            <person name="Schneider R."/>
            <person name="Smith A.J."/>
            <person name="Vanacova S."/>
            <person name="Villalvazo M."/>
            <person name="Haas B.J."/>
            <person name="Pertea M."/>
            <person name="Feldblyum T.V."/>
            <person name="Utterback T.R."/>
            <person name="Shu C.L."/>
            <person name="Osoegawa K."/>
            <person name="de Jong P.J."/>
            <person name="Hrdy I."/>
            <person name="Horvathova L."/>
            <person name="Zubacova Z."/>
            <person name="Dolezal P."/>
            <person name="Malik S.B."/>
            <person name="Logsdon J.M. Jr."/>
            <person name="Henze K."/>
            <person name="Gupta A."/>
            <person name="Wang C.C."/>
            <person name="Dunne R.L."/>
            <person name="Upcroft J.A."/>
            <person name="Upcroft P."/>
            <person name="White O."/>
            <person name="Salzberg S.L."/>
            <person name="Tang P."/>
            <person name="Chiu C.-H."/>
            <person name="Lee Y.-S."/>
            <person name="Embley T.M."/>
            <person name="Coombs G.H."/>
            <person name="Mottram J.C."/>
            <person name="Tachezy J."/>
            <person name="Fraser-Liggett C.M."/>
            <person name="Johnson P.J."/>
        </authorList>
    </citation>
    <scope>NUCLEOTIDE SEQUENCE [LARGE SCALE GENOMIC DNA]</scope>
    <source>
        <strain evidence="9">G3</strain>
    </source>
</reference>
<comment type="cofactor">
    <cofactor evidence="7">
        <name>a divalent metal cation</name>
        <dbReference type="ChEBI" id="CHEBI:60240"/>
    </cofactor>
    <text evidence="7">Binds 2 divalent metal cations per subunit. Site 1 may preferentially bind zinc ions, while site 2 has a preference for magnesium and/or manganese ions.</text>
</comment>
<keyword evidence="3 7" id="KW-0378">Hydrolase</keyword>
<evidence type="ECO:0000256" key="6">
    <source>
        <dbReference type="PIRSR" id="PIRSR623088-3"/>
    </source>
</evidence>
<comment type="similarity">
    <text evidence="7">Belongs to the cyclic nucleotide phosphodiesterase family.</text>
</comment>
<evidence type="ECO:0000313" key="10">
    <source>
        <dbReference type="Proteomes" id="UP000001542"/>
    </source>
</evidence>
<feature type="domain" description="PDEase" evidence="8">
    <location>
        <begin position="587"/>
        <end position="920"/>
    </location>
</feature>
<dbReference type="EC" id="3.1.4.-" evidence="7"/>
<feature type="binding site" evidence="6">
    <location>
        <position position="714"/>
    </location>
    <ligand>
        <name>Zn(2+)</name>
        <dbReference type="ChEBI" id="CHEBI:29105"/>
        <label>2</label>
    </ligand>
</feature>
<dbReference type="InParanoid" id="A2EY05"/>
<dbReference type="CDD" id="cd00077">
    <property type="entry name" value="HDc"/>
    <property type="match status" value="1"/>
</dbReference>
<feature type="active site" description="Proton donor" evidence="4">
    <location>
        <position position="673"/>
    </location>
</feature>
<dbReference type="PROSITE" id="PS00126">
    <property type="entry name" value="PDEASE_I_1"/>
    <property type="match status" value="1"/>
</dbReference>
<dbReference type="GO" id="GO:0047555">
    <property type="term" value="F:3',5'-cyclic-GMP phosphodiesterase activity"/>
    <property type="evidence" value="ECO:0000318"/>
    <property type="project" value="GO_Central"/>
</dbReference>
<dbReference type="InterPro" id="IPR002073">
    <property type="entry name" value="PDEase_catalytic_dom"/>
</dbReference>
<dbReference type="Proteomes" id="UP000001542">
    <property type="component" value="Unassembled WGS sequence"/>
</dbReference>
<feature type="binding site" evidence="6">
    <location>
        <position position="677"/>
    </location>
    <ligand>
        <name>Zn(2+)</name>
        <dbReference type="ChEBI" id="CHEBI:29105"/>
        <label>1</label>
    </ligand>
</feature>
<dbReference type="KEGG" id="tva:4760313"/>
<dbReference type="GO" id="GO:0141162">
    <property type="term" value="P:negative regulation of cAMP/PKA signal transduction"/>
    <property type="evidence" value="ECO:0000318"/>
    <property type="project" value="GO_Central"/>
</dbReference>
<keyword evidence="1" id="KW-0140">cGMP</keyword>
<gene>
    <name evidence="9" type="ORF">TVAG_055620</name>
</gene>
<feature type="binding site" evidence="5">
    <location>
        <position position="825"/>
    </location>
    <ligand>
        <name>AMP</name>
        <dbReference type="ChEBI" id="CHEBI:456215"/>
    </ligand>
</feature>
<dbReference type="Gene3D" id="3.30.450.40">
    <property type="match status" value="1"/>
</dbReference>
<evidence type="ECO:0000256" key="7">
    <source>
        <dbReference type="RuleBase" id="RU363067"/>
    </source>
</evidence>
<evidence type="ECO:0000256" key="4">
    <source>
        <dbReference type="PIRSR" id="PIRSR623088-1"/>
    </source>
</evidence>
<evidence type="ECO:0000256" key="1">
    <source>
        <dbReference type="ARBA" id="ARBA00022535"/>
    </source>
</evidence>
<dbReference type="VEuPathDB" id="TrichDB:TVAG_055620"/>
<dbReference type="InterPro" id="IPR036971">
    <property type="entry name" value="PDEase_catalytic_dom_sf"/>
</dbReference>
<dbReference type="InterPro" id="IPR029016">
    <property type="entry name" value="GAF-like_dom_sf"/>
</dbReference>
<organism evidence="9 10">
    <name type="scientific">Trichomonas vaginalis (strain ATCC PRA-98 / G3)</name>
    <dbReference type="NCBI Taxonomy" id="412133"/>
    <lineage>
        <taxon>Eukaryota</taxon>
        <taxon>Metamonada</taxon>
        <taxon>Parabasalia</taxon>
        <taxon>Trichomonadida</taxon>
        <taxon>Trichomonadidae</taxon>
        <taxon>Trichomonas</taxon>
    </lineage>
</organism>
<feature type="binding site" evidence="6">
    <location>
        <position position="825"/>
    </location>
    <ligand>
        <name>Zn(2+)</name>
        <dbReference type="ChEBI" id="CHEBI:29105"/>
        <label>1</label>
    </ligand>
</feature>
<name>A2EY05_TRIV3</name>
<dbReference type="InterPro" id="IPR023088">
    <property type="entry name" value="PDEase"/>
</dbReference>
<dbReference type="SMART" id="SM00471">
    <property type="entry name" value="HDc"/>
    <property type="match status" value="1"/>
</dbReference>
<dbReference type="SMART" id="SM00065">
    <property type="entry name" value="GAF"/>
    <property type="match status" value="1"/>
</dbReference>
<evidence type="ECO:0000256" key="5">
    <source>
        <dbReference type="PIRSR" id="PIRSR623088-2"/>
    </source>
</evidence>
<dbReference type="RefSeq" id="XP_001314712.1">
    <property type="nucleotide sequence ID" value="XM_001314678.1"/>
</dbReference>
<accession>A2EY05</accession>
<feature type="binding site" evidence="6">
    <location>
        <position position="714"/>
    </location>
    <ligand>
        <name>Zn(2+)</name>
        <dbReference type="ChEBI" id="CHEBI:29105"/>
        <label>1</label>
    </ligand>
</feature>
<reference evidence="9" key="1">
    <citation type="submission" date="2006-10" db="EMBL/GenBank/DDBJ databases">
        <authorList>
            <person name="Amadeo P."/>
            <person name="Zhao Q."/>
            <person name="Wortman J."/>
            <person name="Fraser-Liggett C."/>
            <person name="Carlton J."/>
        </authorList>
    </citation>
    <scope>NUCLEOTIDE SEQUENCE</scope>
    <source>
        <strain evidence="9">G3</strain>
    </source>
</reference>
<dbReference type="SUPFAM" id="SSF109604">
    <property type="entry name" value="HD-domain/PDEase-like"/>
    <property type="match status" value="1"/>
</dbReference>
<dbReference type="GO" id="GO:0046872">
    <property type="term" value="F:metal ion binding"/>
    <property type="evidence" value="ECO:0007669"/>
    <property type="project" value="UniProtKB-KW"/>
</dbReference>
<feature type="binding site" evidence="5">
    <location>
        <begin position="673"/>
        <end position="677"/>
    </location>
    <ligand>
        <name>AMP</name>
        <dbReference type="ChEBI" id="CHEBI:456215"/>
    </ligand>
</feature>
<dbReference type="InterPro" id="IPR003018">
    <property type="entry name" value="GAF"/>
</dbReference>
<dbReference type="GO" id="GO:0007165">
    <property type="term" value="P:signal transduction"/>
    <property type="evidence" value="ECO:0007669"/>
    <property type="project" value="InterPro"/>
</dbReference>
<dbReference type="SMR" id="A2EY05"/>
<dbReference type="PRINTS" id="PR00387">
    <property type="entry name" value="PDIESTERASE1"/>
</dbReference>
<proteinExistence type="inferred from homology"/>
<feature type="binding site" evidence="5">
    <location>
        <position position="714"/>
    </location>
    <ligand>
        <name>AMP</name>
        <dbReference type="ChEBI" id="CHEBI:456215"/>
    </ligand>
</feature>
<protein>
    <recommendedName>
        <fullName evidence="7">Phosphodiesterase</fullName>
        <ecNumber evidence="7">3.1.4.-</ecNumber>
    </recommendedName>
</protein>
<keyword evidence="10" id="KW-1185">Reference proteome</keyword>
<dbReference type="EMBL" id="DS113535">
    <property type="protein sequence ID" value="EAY02473.1"/>
    <property type="molecule type" value="Genomic_DNA"/>
</dbReference>
<dbReference type="STRING" id="5722.A2EY05"/>
<dbReference type="Pfam" id="PF01590">
    <property type="entry name" value="GAF"/>
    <property type="match status" value="1"/>
</dbReference>
<keyword evidence="2 6" id="KW-0479">Metal-binding</keyword>
<dbReference type="Pfam" id="PF00233">
    <property type="entry name" value="PDEase_I"/>
    <property type="match status" value="1"/>
</dbReference>
<evidence type="ECO:0000259" key="8">
    <source>
        <dbReference type="PROSITE" id="PS51845"/>
    </source>
</evidence>
<dbReference type="PROSITE" id="PS51845">
    <property type="entry name" value="PDEASE_I_2"/>
    <property type="match status" value="1"/>
</dbReference>
<dbReference type="GO" id="GO:0004115">
    <property type="term" value="F:3',5'-cyclic-AMP phosphodiesterase activity"/>
    <property type="evidence" value="ECO:0000318"/>
    <property type="project" value="GO_Central"/>
</dbReference>